<dbReference type="PANTHER" id="PTHR34265:SF1">
    <property type="entry name" value="TYPE III PANTOTHENATE KINASE"/>
    <property type="match status" value="1"/>
</dbReference>
<evidence type="ECO:0000256" key="9">
    <source>
        <dbReference type="ARBA" id="ARBA00022741"/>
    </source>
</evidence>
<comment type="subunit">
    <text evidence="5 16">Homodimer.</text>
</comment>
<dbReference type="PANTHER" id="PTHR34265">
    <property type="entry name" value="TYPE III PANTOTHENATE KINASE"/>
    <property type="match status" value="1"/>
</dbReference>
<feature type="binding site" evidence="16">
    <location>
        <position position="131"/>
    </location>
    <ligand>
        <name>ATP</name>
        <dbReference type="ChEBI" id="CHEBI:30616"/>
    </ligand>
</feature>
<evidence type="ECO:0000256" key="8">
    <source>
        <dbReference type="ARBA" id="ARBA00022679"/>
    </source>
</evidence>
<evidence type="ECO:0000256" key="3">
    <source>
        <dbReference type="ARBA" id="ARBA00004496"/>
    </source>
</evidence>
<evidence type="ECO:0000256" key="1">
    <source>
        <dbReference type="ARBA" id="ARBA00001206"/>
    </source>
</evidence>
<comment type="function">
    <text evidence="16">Catalyzes the phosphorylation of pantothenate (Pan), the first step in CoA biosynthesis.</text>
</comment>
<keyword evidence="18" id="KW-1185">Reference proteome</keyword>
<keyword evidence="9 16" id="KW-0547">Nucleotide-binding</keyword>
<dbReference type="InterPro" id="IPR004619">
    <property type="entry name" value="Type_III_PanK"/>
</dbReference>
<evidence type="ECO:0000256" key="11">
    <source>
        <dbReference type="ARBA" id="ARBA00022840"/>
    </source>
</evidence>
<dbReference type="EMBL" id="JAEPBG010000007">
    <property type="protein sequence ID" value="MBK4736459.1"/>
    <property type="molecule type" value="Genomic_DNA"/>
</dbReference>
<sequence length="254" mass="25723">MLLLDAGNTRVKWALAERGAAPGDWLATGAAARDGIDALGDAWRVAAATVDVALLCNVAGEAMRAALEGQLQRAFGPQAPALQLFRSSPEAGGLRNRYREPSQLGADRFAAAIGARARYPNEALIVATCGTATTIDAVSPQGDFLGGMILPGLDMMARALAAGTAQLPHIDARASGLAPFADNTADAIASGCIAAQAGAIERAATALTEAHGTARCIISGGAGTIIAPHLSLSAVGIGNLVLIGLQVILTEPKR</sequence>
<protein>
    <recommendedName>
        <fullName evidence="15 16">Type III pantothenate kinase</fullName>
        <ecNumber evidence="6 16">2.7.1.33</ecNumber>
    </recommendedName>
    <alternativeName>
        <fullName evidence="16">PanK-III</fullName>
    </alternativeName>
    <alternativeName>
        <fullName evidence="16">Pantothenic acid kinase</fullName>
    </alternativeName>
</protein>
<feature type="binding site" evidence="16">
    <location>
        <begin position="105"/>
        <end position="108"/>
    </location>
    <ligand>
        <name>substrate</name>
    </ligand>
</feature>
<evidence type="ECO:0000256" key="15">
    <source>
        <dbReference type="ARBA" id="ARBA00040883"/>
    </source>
</evidence>
<comment type="caution">
    <text evidence="17">The sequence shown here is derived from an EMBL/GenBank/DDBJ whole genome shotgun (WGS) entry which is preliminary data.</text>
</comment>
<comment type="subcellular location">
    <subcellularLocation>
        <location evidence="3 16">Cytoplasm</location>
    </subcellularLocation>
</comment>
<evidence type="ECO:0000313" key="17">
    <source>
        <dbReference type="EMBL" id="MBK4736459.1"/>
    </source>
</evidence>
<comment type="caution">
    <text evidence="16">Lacks conserved residue(s) required for the propagation of feature annotation.</text>
</comment>
<dbReference type="CDD" id="cd24015">
    <property type="entry name" value="ASKHA_NBD_PanK-III"/>
    <property type="match status" value="1"/>
</dbReference>
<evidence type="ECO:0000256" key="7">
    <source>
        <dbReference type="ARBA" id="ARBA00022490"/>
    </source>
</evidence>
<evidence type="ECO:0000256" key="4">
    <source>
        <dbReference type="ARBA" id="ARBA00005225"/>
    </source>
</evidence>
<dbReference type="AlphaFoldDB" id="A0A934SVP0"/>
<evidence type="ECO:0000313" key="18">
    <source>
        <dbReference type="Proteomes" id="UP000622890"/>
    </source>
</evidence>
<evidence type="ECO:0000256" key="5">
    <source>
        <dbReference type="ARBA" id="ARBA00011738"/>
    </source>
</evidence>
<feature type="binding site" evidence="16">
    <location>
        <position position="184"/>
    </location>
    <ligand>
        <name>substrate</name>
    </ligand>
</feature>
<dbReference type="Gene3D" id="3.30.420.40">
    <property type="match status" value="2"/>
</dbReference>
<evidence type="ECO:0000256" key="2">
    <source>
        <dbReference type="ARBA" id="ARBA00001958"/>
    </source>
</evidence>
<evidence type="ECO:0000256" key="6">
    <source>
        <dbReference type="ARBA" id="ARBA00012102"/>
    </source>
</evidence>
<dbReference type="Proteomes" id="UP000622890">
    <property type="component" value="Unassembled WGS sequence"/>
</dbReference>
<evidence type="ECO:0000256" key="13">
    <source>
        <dbReference type="ARBA" id="ARBA00022993"/>
    </source>
</evidence>
<dbReference type="GO" id="GO:0015937">
    <property type="term" value="P:coenzyme A biosynthetic process"/>
    <property type="evidence" value="ECO:0007669"/>
    <property type="project" value="UniProtKB-UniRule"/>
</dbReference>
<dbReference type="GO" id="GO:0004594">
    <property type="term" value="F:pantothenate kinase activity"/>
    <property type="evidence" value="ECO:0007669"/>
    <property type="project" value="UniProtKB-UniRule"/>
</dbReference>
<dbReference type="HAMAP" id="MF_01274">
    <property type="entry name" value="Pantothen_kinase_3"/>
    <property type="match status" value="1"/>
</dbReference>
<keyword evidence="13 16" id="KW-0173">Coenzyme A biosynthesis</keyword>
<keyword evidence="8 16" id="KW-0808">Transferase</keyword>
<evidence type="ECO:0000256" key="10">
    <source>
        <dbReference type="ARBA" id="ARBA00022777"/>
    </source>
</evidence>
<feature type="binding site" evidence="16">
    <location>
        <position position="98"/>
    </location>
    <ligand>
        <name>substrate</name>
    </ligand>
</feature>
<comment type="catalytic activity">
    <reaction evidence="1 16">
        <text>(R)-pantothenate + ATP = (R)-4'-phosphopantothenate + ADP + H(+)</text>
        <dbReference type="Rhea" id="RHEA:16373"/>
        <dbReference type="ChEBI" id="CHEBI:10986"/>
        <dbReference type="ChEBI" id="CHEBI:15378"/>
        <dbReference type="ChEBI" id="CHEBI:29032"/>
        <dbReference type="ChEBI" id="CHEBI:30616"/>
        <dbReference type="ChEBI" id="CHEBI:456216"/>
        <dbReference type="EC" id="2.7.1.33"/>
    </reaction>
</comment>
<feature type="binding site" evidence="16">
    <location>
        <begin position="5"/>
        <end position="12"/>
    </location>
    <ligand>
        <name>ATP</name>
        <dbReference type="ChEBI" id="CHEBI:30616"/>
    </ligand>
</feature>
<keyword evidence="12 16" id="KW-0630">Potassium</keyword>
<gene>
    <name evidence="16" type="primary">coaX</name>
    <name evidence="17" type="ORF">JJB74_17690</name>
</gene>
<keyword evidence="11 16" id="KW-0067">ATP-binding</keyword>
<dbReference type="SUPFAM" id="SSF53067">
    <property type="entry name" value="Actin-like ATPase domain"/>
    <property type="match status" value="2"/>
</dbReference>
<comment type="similarity">
    <text evidence="14 16">Belongs to the type III pantothenate kinase family.</text>
</comment>
<evidence type="ECO:0000256" key="14">
    <source>
        <dbReference type="ARBA" id="ARBA00038036"/>
    </source>
</evidence>
<reference evidence="17" key="1">
    <citation type="submission" date="2021-01" db="EMBL/GenBank/DDBJ databases">
        <title>Genome sequence of strain Noviherbaspirillum sp. DKR-6.</title>
        <authorList>
            <person name="Chaudhary D.K."/>
        </authorList>
    </citation>
    <scope>NUCLEOTIDE SEQUENCE</scope>
    <source>
        <strain evidence="17">DKR-6</strain>
    </source>
</reference>
<keyword evidence="7 16" id="KW-0963">Cytoplasm</keyword>
<dbReference type="Pfam" id="PF03309">
    <property type="entry name" value="Pan_kinase"/>
    <property type="match status" value="1"/>
</dbReference>
<dbReference type="NCBIfam" id="TIGR00671">
    <property type="entry name" value="baf"/>
    <property type="match status" value="1"/>
</dbReference>
<name>A0A934SVP0_9BURK</name>
<evidence type="ECO:0000256" key="16">
    <source>
        <dbReference type="HAMAP-Rule" id="MF_01274"/>
    </source>
</evidence>
<comment type="pathway">
    <text evidence="4 16">Cofactor biosynthesis; coenzyme A biosynthesis; CoA from (R)-pantothenate: step 1/5.</text>
</comment>
<dbReference type="InterPro" id="IPR043129">
    <property type="entry name" value="ATPase_NBD"/>
</dbReference>
<dbReference type="GO" id="GO:0005524">
    <property type="term" value="F:ATP binding"/>
    <property type="evidence" value="ECO:0007669"/>
    <property type="project" value="UniProtKB-UniRule"/>
</dbReference>
<accession>A0A934SVP0</accession>
<keyword evidence="10 16" id="KW-0418">Kinase</keyword>
<feature type="active site" description="Proton acceptor" evidence="16">
    <location>
        <position position="107"/>
    </location>
</feature>
<evidence type="ECO:0000256" key="12">
    <source>
        <dbReference type="ARBA" id="ARBA00022958"/>
    </source>
</evidence>
<proteinExistence type="inferred from homology"/>
<dbReference type="GO" id="GO:0005737">
    <property type="term" value="C:cytoplasm"/>
    <property type="evidence" value="ECO:0007669"/>
    <property type="project" value="UniProtKB-SubCell"/>
</dbReference>
<dbReference type="EC" id="2.7.1.33" evidence="6 16"/>
<comment type="cofactor">
    <cofactor evidence="16">
        <name>NH4(+)</name>
        <dbReference type="ChEBI" id="CHEBI:28938"/>
    </cofactor>
    <cofactor evidence="16">
        <name>K(+)</name>
        <dbReference type="ChEBI" id="CHEBI:29103"/>
    </cofactor>
    <text evidence="16">A monovalent cation. Ammonium or potassium.</text>
</comment>
<organism evidence="17 18">
    <name type="scientific">Noviherbaspirillum pedocola</name>
    <dbReference type="NCBI Taxonomy" id="2801341"/>
    <lineage>
        <taxon>Bacteria</taxon>
        <taxon>Pseudomonadati</taxon>
        <taxon>Pseudomonadota</taxon>
        <taxon>Betaproteobacteria</taxon>
        <taxon>Burkholderiales</taxon>
        <taxon>Oxalobacteraceae</taxon>
        <taxon>Noviherbaspirillum</taxon>
    </lineage>
</organism>
<comment type="cofactor">
    <cofactor evidence="2">
        <name>K(+)</name>
        <dbReference type="ChEBI" id="CHEBI:29103"/>
    </cofactor>
</comment>